<accession>A0AAV4W8F9</accession>
<feature type="coiled-coil region" evidence="1">
    <location>
        <begin position="7"/>
        <end position="34"/>
    </location>
</feature>
<dbReference type="AlphaFoldDB" id="A0AAV4W8F9"/>
<proteinExistence type="predicted"/>
<organism evidence="3 4">
    <name type="scientific">Caerostris darwini</name>
    <dbReference type="NCBI Taxonomy" id="1538125"/>
    <lineage>
        <taxon>Eukaryota</taxon>
        <taxon>Metazoa</taxon>
        <taxon>Ecdysozoa</taxon>
        <taxon>Arthropoda</taxon>
        <taxon>Chelicerata</taxon>
        <taxon>Arachnida</taxon>
        <taxon>Araneae</taxon>
        <taxon>Araneomorphae</taxon>
        <taxon>Entelegynae</taxon>
        <taxon>Araneoidea</taxon>
        <taxon>Araneidae</taxon>
        <taxon>Caerostris</taxon>
    </lineage>
</organism>
<protein>
    <submittedName>
        <fullName evidence="3">Uncharacterized protein</fullName>
    </submittedName>
</protein>
<dbReference type="EMBL" id="BPLQ01014204">
    <property type="protein sequence ID" value="GIY78164.1"/>
    <property type="molecule type" value="Genomic_DNA"/>
</dbReference>
<dbReference type="Proteomes" id="UP001054837">
    <property type="component" value="Unassembled WGS sequence"/>
</dbReference>
<reference evidence="3 4" key="1">
    <citation type="submission" date="2021-06" db="EMBL/GenBank/DDBJ databases">
        <title>Caerostris darwini draft genome.</title>
        <authorList>
            <person name="Kono N."/>
            <person name="Arakawa K."/>
        </authorList>
    </citation>
    <scope>NUCLEOTIDE SEQUENCE [LARGE SCALE GENOMIC DNA]</scope>
</reference>
<evidence type="ECO:0000313" key="3">
    <source>
        <dbReference type="EMBL" id="GIY78164.1"/>
    </source>
</evidence>
<feature type="region of interest" description="Disordered" evidence="2">
    <location>
        <begin position="80"/>
        <end position="114"/>
    </location>
</feature>
<comment type="caution">
    <text evidence="3">The sequence shown here is derived from an EMBL/GenBank/DDBJ whole genome shotgun (WGS) entry which is preliminary data.</text>
</comment>
<evidence type="ECO:0000256" key="2">
    <source>
        <dbReference type="SAM" id="MobiDB-lite"/>
    </source>
</evidence>
<sequence>MGLLSLLQSQTIKIAELQGRLTELEKSKDTEESSILALVEDRMTEMERNLNDRLRTVQQIPPQNSPTLDKPSFSAIVKATPTINNQSKKTPKPRKQHLAIIKPKDDSANSTDTKNFIQRSVDINRVKIGGRKERCQKGWNPYRNSRRCRPRQADQRAGLKPSN</sequence>
<evidence type="ECO:0000256" key="1">
    <source>
        <dbReference type="SAM" id="Coils"/>
    </source>
</evidence>
<name>A0AAV4W8F9_9ARAC</name>
<feature type="region of interest" description="Disordered" evidence="2">
    <location>
        <begin position="134"/>
        <end position="163"/>
    </location>
</feature>
<evidence type="ECO:0000313" key="4">
    <source>
        <dbReference type="Proteomes" id="UP001054837"/>
    </source>
</evidence>
<keyword evidence="4" id="KW-1185">Reference proteome</keyword>
<gene>
    <name evidence="3" type="ORF">CDAR_566041</name>
</gene>
<keyword evidence="1" id="KW-0175">Coiled coil</keyword>